<accession>A0ABQ4G9N7</accession>
<sequence length="241" mass="26713">MLTVGVDPPPNLLRPSRRGRSAEAKGKSFPRIAGHPPATGSSPGTGSVVPRGLMTADKHFKRRVRERARRTGESYTAALRHLRRSDAEEYGMEWQRIERTDFGYAVHIPQGWDERPPNLRNSPWETARYGDRNDRRHGLIVFRQPVRPGREAAEMAEIVQSSLEGLGFTGFGIAETRVAGLPSALLTGVKEDAGRVMALREYMAIRGGVSFCLGCWTTVPEEDDPVFAGMAERFELLGEPS</sequence>
<evidence type="ECO:0000313" key="2">
    <source>
        <dbReference type="EMBL" id="GIH43683.1"/>
    </source>
</evidence>
<dbReference type="EMBL" id="BOOC01000043">
    <property type="protein sequence ID" value="GIH43683.1"/>
    <property type="molecule type" value="Genomic_DNA"/>
</dbReference>
<proteinExistence type="predicted"/>
<reference evidence="2 3" key="1">
    <citation type="submission" date="2021-01" db="EMBL/GenBank/DDBJ databases">
        <title>Whole genome shotgun sequence of Microbispora corallina NBRC 16416.</title>
        <authorList>
            <person name="Komaki H."/>
            <person name="Tamura T."/>
        </authorList>
    </citation>
    <scope>NUCLEOTIDE SEQUENCE [LARGE SCALE GENOMIC DNA]</scope>
    <source>
        <strain evidence="2 3">NBRC 16416</strain>
    </source>
</reference>
<name>A0ABQ4G9N7_9ACTN</name>
<keyword evidence="3" id="KW-1185">Reference proteome</keyword>
<evidence type="ECO:0000313" key="3">
    <source>
        <dbReference type="Proteomes" id="UP000603904"/>
    </source>
</evidence>
<organism evidence="2 3">
    <name type="scientific">Microbispora corallina</name>
    <dbReference type="NCBI Taxonomy" id="83302"/>
    <lineage>
        <taxon>Bacteria</taxon>
        <taxon>Bacillati</taxon>
        <taxon>Actinomycetota</taxon>
        <taxon>Actinomycetes</taxon>
        <taxon>Streptosporangiales</taxon>
        <taxon>Streptosporangiaceae</taxon>
        <taxon>Microbispora</taxon>
    </lineage>
</organism>
<gene>
    <name evidence="2" type="ORF">Mco01_66830</name>
</gene>
<comment type="caution">
    <text evidence="2">The sequence shown here is derived from an EMBL/GenBank/DDBJ whole genome shotgun (WGS) entry which is preliminary data.</text>
</comment>
<feature type="region of interest" description="Disordered" evidence="1">
    <location>
        <begin position="1"/>
        <end position="56"/>
    </location>
</feature>
<evidence type="ECO:0000256" key="1">
    <source>
        <dbReference type="SAM" id="MobiDB-lite"/>
    </source>
</evidence>
<protein>
    <submittedName>
        <fullName evidence="2">Uncharacterized protein</fullName>
    </submittedName>
</protein>
<dbReference type="Proteomes" id="UP000603904">
    <property type="component" value="Unassembled WGS sequence"/>
</dbReference>